<gene>
    <name evidence="2" type="ORF">COLO4_15641</name>
</gene>
<name>A0A1R3JM05_9ROSI</name>
<keyword evidence="3" id="KW-1185">Reference proteome</keyword>
<reference evidence="3" key="1">
    <citation type="submission" date="2013-09" db="EMBL/GenBank/DDBJ databases">
        <title>Corchorus olitorius genome sequencing.</title>
        <authorList>
            <person name="Alam M."/>
            <person name="Haque M.S."/>
            <person name="Islam M.S."/>
            <person name="Emdad E.M."/>
            <person name="Islam M.M."/>
            <person name="Ahmed B."/>
            <person name="Halim A."/>
            <person name="Hossen Q.M.M."/>
            <person name="Hossain M.Z."/>
            <person name="Ahmed R."/>
            <person name="Khan M.M."/>
            <person name="Islam R."/>
            <person name="Rashid M.M."/>
            <person name="Khan S.A."/>
            <person name="Rahman M.S."/>
            <person name="Alam M."/>
            <person name="Yahiya A.S."/>
            <person name="Khan M.S."/>
            <person name="Azam M.S."/>
            <person name="Haque T."/>
            <person name="Lashkar M.Z.H."/>
            <person name="Akhand A.I."/>
            <person name="Morshed G."/>
            <person name="Roy S."/>
            <person name="Uddin K.S."/>
            <person name="Rabeya T."/>
            <person name="Hossain A.S."/>
            <person name="Chowdhury A."/>
            <person name="Snigdha A.R."/>
            <person name="Mortoza M.S."/>
            <person name="Matin S.A."/>
            <person name="Hoque S.M.E."/>
            <person name="Islam M.K."/>
            <person name="Roy D.K."/>
            <person name="Haider R."/>
            <person name="Moosa M.M."/>
            <person name="Elias S.M."/>
            <person name="Hasan A.M."/>
            <person name="Jahan S."/>
            <person name="Shafiuddin M."/>
            <person name="Mahmood N."/>
            <person name="Shommy N.S."/>
        </authorList>
    </citation>
    <scope>NUCLEOTIDE SEQUENCE [LARGE SCALE GENOMIC DNA]</scope>
    <source>
        <strain evidence="3">cv. O-4</strain>
    </source>
</reference>
<protein>
    <submittedName>
        <fullName evidence="2">Uncharacterized protein</fullName>
    </submittedName>
</protein>
<evidence type="ECO:0000313" key="2">
    <source>
        <dbReference type="EMBL" id="OMO95843.1"/>
    </source>
</evidence>
<evidence type="ECO:0000256" key="1">
    <source>
        <dbReference type="SAM" id="MobiDB-lite"/>
    </source>
</evidence>
<dbReference type="AlphaFoldDB" id="A0A1R3JM05"/>
<comment type="caution">
    <text evidence="2">The sequence shown here is derived from an EMBL/GenBank/DDBJ whole genome shotgun (WGS) entry which is preliminary data.</text>
</comment>
<feature type="compositionally biased region" description="Polar residues" evidence="1">
    <location>
        <begin position="1"/>
        <end position="10"/>
    </location>
</feature>
<feature type="region of interest" description="Disordered" evidence="1">
    <location>
        <begin position="1"/>
        <end position="41"/>
    </location>
</feature>
<accession>A0A1R3JM05</accession>
<dbReference type="Proteomes" id="UP000187203">
    <property type="component" value="Unassembled WGS sequence"/>
</dbReference>
<organism evidence="2 3">
    <name type="scientific">Corchorus olitorius</name>
    <dbReference type="NCBI Taxonomy" id="93759"/>
    <lineage>
        <taxon>Eukaryota</taxon>
        <taxon>Viridiplantae</taxon>
        <taxon>Streptophyta</taxon>
        <taxon>Embryophyta</taxon>
        <taxon>Tracheophyta</taxon>
        <taxon>Spermatophyta</taxon>
        <taxon>Magnoliopsida</taxon>
        <taxon>eudicotyledons</taxon>
        <taxon>Gunneridae</taxon>
        <taxon>Pentapetalae</taxon>
        <taxon>rosids</taxon>
        <taxon>malvids</taxon>
        <taxon>Malvales</taxon>
        <taxon>Malvaceae</taxon>
        <taxon>Grewioideae</taxon>
        <taxon>Apeibeae</taxon>
        <taxon>Corchorus</taxon>
    </lineage>
</organism>
<evidence type="ECO:0000313" key="3">
    <source>
        <dbReference type="Proteomes" id="UP000187203"/>
    </source>
</evidence>
<dbReference type="EMBL" id="AWUE01015763">
    <property type="protein sequence ID" value="OMO95843.1"/>
    <property type="molecule type" value="Genomic_DNA"/>
</dbReference>
<proteinExistence type="predicted"/>
<sequence>MPKQKPTTGKPQEAVNMERDSRRNSVSIKESVGGRKSQIDENIDRRKLTGKDKVKVTSSQPKFFGEGAFKGEGFTFKASAIKHGLDVASTSNKNGNNGPKSVTALNKAGAKRFGSANNRPFRFEAAWLSNVEFKPMFSVAWGKGHGYLLKSIEEVTKEVQVWKTEVFGSIHKNKRILMARIRGISSSFITGGGSLVAKIMFKLDAYGGTKYKILSSEYYGEEAPKSCNKLDD</sequence>